<dbReference type="AlphaFoldDB" id="A0A9P7RR32"/>
<dbReference type="KEGG" id="more:E1B28_013686"/>
<evidence type="ECO:0008006" key="3">
    <source>
        <dbReference type="Google" id="ProtNLM"/>
    </source>
</evidence>
<organism evidence="1 2">
    <name type="scientific">Marasmius oreades</name>
    <name type="common">fairy-ring Marasmius</name>
    <dbReference type="NCBI Taxonomy" id="181124"/>
    <lineage>
        <taxon>Eukaryota</taxon>
        <taxon>Fungi</taxon>
        <taxon>Dikarya</taxon>
        <taxon>Basidiomycota</taxon>
        <taxon>Agaricomycotina</taxon>
        <taxon>Agaricomycetes</taxon>
        <taxon>Agaricomycetidae</taxon>
        <taxon>Agaricales</taxon>
        <taxon>Marasmiineae</taxon>
        <taxon>Marasmiaceae</taxon>
        <taxon>Marasmius</taxon>
    </lineage>
</organism>
<dbReference type="OrthoDB" id="3007819at2759"/>
<gene>
    <name evidence="1" type="ORF">E1B28_013686</name>
</gene>
<evidence type="ECO:0000313" key="1">
    <source>
        <dbReference type="EMBL" id="KAG7087745.1"/>
    </source>
</evidence>
<comment type="caution">
    <text evidence="1">The sequence shown here is derived from an EMBL/GenBank/DDBJ whole genome shotgun (WGS) entry which is preliminary data.</text>
</comment>
<dbReference type="EMBL" id="CM032189">
    <property type="protein sequence ID" value="KAG7087745.1"/>
    <property type="molecule type" value="Genomic_DNA"/>
</dbReference>
<sequence length="618" mass="68558">MYSPLERVPPDVLQNIAFLLESSDILSPQRDLLSLLLTCSAMYNSLSPVAAPHLYARLFRSKFDTGALLRRLPLQAGILTDSSLTNELMIRCRLLARLRSRLTQSSLLEENVLEWEDLRAALRMTLESEGLNEAHLASAGFGAYMVEYLMRLLETRGGLRHSNRHIQGEEVSLALWLLILNWSQADVCILSEDMRRKLIVLLRPLVHSSINVESERDVVKLFTTEAKQYFRGDPHMGCNSTTRTTDLADLYSCPPAASAAILLTCVLKEIDKLQAPPHLPVTRTEALSSGRSGPTMEDYRTISSYTTLLFGDDRPVWNGRPSNLNRRRSLRHDPSFFHQKLELIPDRGSLTGSAADDDVVPALRQLPLVRSNASDVYSYISEFLDGVWAGYYMVSPSLNRDLDTPVSKASNDLEIPDFLCRRPMQAAFSLFFSFQDCGDISLEDIWRVLLDYPASGGSCDFSLDSDLSLEISGRHVSYKRLSSGSKGARQLDQSSLSLATDCVLVGQVGLEMPGVDVLDTDLELMKQTLPEHEQAWSAYRFIGRVRKDGLITFRRVSKYSSDVLEGLGAWTFRGHLRYGAALVGTWNSSPSGSGGIGGVFGMGKNLSPSDQCPSSSGQ</sequence>
<accession>A0A9P7RR32</accession>
<proteinExistence type="predicted"/>
<dbReference type="Proteomes" id="UP001049176">
    <property type="component" value="Chromosome 9"/>
</dbReference>
<protein>
    <recommendedName>
        <fullName evidence="3">F-box domain-containing protein</fullName>
    </recommendedName>
</protein>
<dbReference type="GeneID" id="66082761"/>
<evidence type="ECO:0000313" key="2">
    <source>
        <dbReference type="Proteomes" id="UP001049176"/>
    </source>
</evidence>
<reference evidence="1" key="1">
    <citation type="journal article" date="2021" name="Genome Biol. Evol.">
        <title>The assembled and annotated genome of the fairy-ring fungus Marasmius oreades.</title>
        <authorList>
            <person name="Hiltunen M."/>
            <person name="Ament-Velasquez S.L."/>
            <person name="Johannesson H."/>
        </authorList>
    </citation>
    <scope>NUCLEOTIDE SEQUENCE</scope>
    <source>
        <strain evidence="1">03SP1</strain>
    </source>
</reference>
<dbReference type="RefSeq" id="XP_043004216.1">
    <property type="nucleotide sequence ID" value="XM_043158861.1"/>
</dbReference>
<keyword evidence="2" id="KW-1185">Reference proteome</keyword>
<name>A0A9P7RR32_9AGAR</name>